<name>A0A835UNU3_VANPL</name>
<evidence type="ECO:0000313" key="1">
    <source>
        <dbReference type="EMBL" id="KAG0468368.1"/>
    </source>
</evidence>
<sequence>MRSTDQTRTRCITREDGLSVGQLRPAAPTGHIEQWYGSFFGNGRIAGGFRILLRVLNG</sequence>
<dbReference type="AlphaFoldDB" id="A0A835UNU3"/>
<comment type="caution">
    <text evidence="1">The sequence shown here is derived from an EMBL/GenBank/DDBJ whole genome shotgun (WGS) entry which is preliminary data.</text>
</comment>
<organism evidence="1 2">
    <name type="scientific">Vanilla planifolia</name>
    <name type="common">Vanilla</name>
    <dbReference type="NCBI Taxonomy" id="51239"/>
    <lineage>
        <taxon>Eukaryota</taxon>
        <taxon>Viridiplantae</taxon>
        <taxon>Streptophyta</taxon>
        <taxon>Embryophyta</taxon>
        <taxon>Tracheophyta</taxon>
        <taxon>Spermatophyta</taxon>
        <taxon>Magnoliopsida</taxon>
        <taxon>Liliopsida</taxon>
        <taxon>Asparagales</taxon>
        <taxon>Orchidaceae</taxon>
        <taxon>Vanilloideae</taxon>
        <taxon>Vanilleae</taxon>
        <taxon>Vanilla</taxon>
    </lineage>
</organism>
<gene>
    <name evidence="1" type="ORF">HPP92_017696</name>
</gene>
<evidence type="ECO:0000313" key="2">
    <source>
        <dbReference type="Proteomes" id="UP000639772"/>
    </source>
</evidence>
<protein>
    <submittedName>
        <fullName evidence="1">Uncharacterized protein</fullName>
    </submittedName>
</protein>
<dbReference type="EMBL" id="JADCNM010000009">
    <property type="protein sequence ID" value="KAG0468368.1"/>
    <property type="molecule type" value="Genomic_DNA"/>
</dbReference>
<proteinExistence type="predicted"/>
<accession>A0A835UNU3</accession>
<reference evidence="1 2" key="1">
    <citation type="journal article" date="2020" name="Nat. Food">
        <title>A phased Vanilla planifolia genome enables genetic improvement of flavour and production.</title>
        <authorList>
            <person name="Hasing T."/>
            <person name="Tang H."/>
            <person name="Brym M."/>
            <person name="Khazi F."/>
            <person name="Huang T."/>
            <person name="Chambers A.H."/>
        </authorList>
    </citation>
    <scope>NUCLEOTIDE SEQUENCE [LARGE SCALE GENOMIC DNA]</scope>
    <source>
        <tissue evidence="1">Leaf</tissue>
    </source>
</reference>
<dbReference type="Proteomes" id="UP000639772">
    <property type="component" value="Chromosome 9"/>
</dbReference>